<proteinExistence type="predicted"/>
<protein>
    <submittedName>
        <fullName evidence="1">Uncharacterized protein</fullName>
    </submittedName>
</protein>
<dbReference type="EMBL" id="LXQA010409112">
    <property type="protein sequence ID" value="MCI49945.1"/>
    <property type="molecule type" value="Genomic_DNA"/>
</dbReference>
<organism evidence="1 2">
    <name type="scientific">Trifolium medium</name>
    <dbReference type="NCBI Taxonomy" id="97028"/>
    <lineage>
        <taxon>Eukaryota</taxon>
        <taxon>Viridiplantae</taxon>
        <taxon>Streptophyta</taxon>
        <taxon>Embryophyta</taxon>
        <taxon>Tracheophyta</taxon>
        <taxon>Spermatophyta</taxon>
        <taxon>Magnoliopsida</taxon>
        <taxon>eudicotyledons</taxon>
        <taxon>Gunneridae</taxon>
        <taxon>Pentapetalae</taxon>
        <taxon>rosids</taxon>
        <taxon>fabids</taxon>
        <taxon>Fabales</taxon>
        <taxon>Fabaceae</taxon>
        <taxon>Papilionoideae</taxon>
        <taxon>50 kb inversion clade</taxon>
        <taxon>NPAAA clade</taxon>
        <taxon>Hologalegina</taxon>
        <taxon>IRL clade</taxon>
        <taxon>Trifolieae</taxon>
        <taxon>Trifolium</taxon>
    </lineage>
</organism>
<dbReference type="Proteomes" id="UP000265520">
    <property type="component" value="Unassembled WGS sequence"/>
</dbReference>
<dbReference type="AlphaFoldDB" id="A0A392SPJ3"/>
<comment type="caution">
    <text evidence="1">The sequence shown here is derived from an EMBL/GenBank/DDBJ whole genome shotgun (WGS) entry which is preliminary data.</text>
</comment>
<reference evidence="1 2" key="1">
    <citation type="journal article" date="2018" name="Front. Plant Sci.">
        <title>Red Clover (Trifolium pratense) and Zigzag Clover (T. medium) - A Picture of Genomic Similarities and Differences.</title>
        <authorList>
            <person name="Dluhosova J."/>
            <person name="Istvanek J."/>
            <person name="Nedelnik J."/>
            <person name="Repkova J."/>
        </authorList>
    </citation>
    <scope>NUCLEOTIDE SEQUENCE [LARGE SCALE GENOMIC DNA]</scope>
    <source>
        <strain evidence="2">cv. 10/8</strain>
        <tissue evidence="1">Leaf</tissue>
    </source>
</reference>
<evidence type="ECO:0000313" key="1">
    <source>
        <dbReference type="EMBL" id="MCI49945.1"/>
    </source>
</evidence>
<sequence length="39" mass="4256">NRAPRWARKVSLGENPARRFLAPASKFRSAVKACSLGEG</sequence>
<keyword evidence="2" id="KW-1185">Reference proteome</keyword>
<accession>A0A392SPJ3</accession>
<evidence type="ECO:0000313" key="2">
    <source>
        <dbReference type="Proteomes" id="UP000265520"/>
    </source>
</evidence>
<feature type="non-terminal residue" evidence="1">
    <location>
        <position position="1"/>
    </location>
</feature>
<name>A0A392SPJ3_9FABA</name>